<dbReference type="PANTHER" id="PTHR43298">
    <property type="entry name" value="MULTIDRUG RESISTANCE PROTEIN NORM-RELATED"/>
    <property type="match status" value="1"/>
</dbReference>
<keyword evidence="4" id="KW-0813">Transport</keyword>
<evidence type="ECO:0000256" key="4">
    <source>
        <dbReference type="ARBA" id="ARBA00022448"/>
    </source>
</evidence>
<evidence type="ECO:0000256" key="2">
    <source>
        <dbReference type="ARBA" id="ARBA00010199"/>
    </source>
</evidence>
<organism evidence="7 8">
    <name type="scientific">Sellimonas catena</name>
    <dbReference type="NCBI Taxonomy" id="2994035"/>
    <lineage>
        <taxon>Bacteria</taxon>
        <taxon>Bacillati</taxon>
        <taxon>Bacillota</taxon>
        <taxon>Clostridia</taxon>
        <taxon>Lachnospirales</taxon>
        <taxon>Lachnospiraceae</taxon>
        <taxon>Sellimonas</taxon>
    </lineage>
</organism>
<dbReference type="PANTHER" id="PTHR43298:SF2">
    <property type="entry name" value="FMN_FAD EXPORTER YEEO-RELATED"/>
    <property type="match status" value="1"/>
</dbReference>
<dbReference type="GO" id="GO:0042910">
    <property type="term" value="F:xenobiotic transmembrane transporter activity"/>
    <property type="evidence" value="ECO:0007669"/>
    <property type="project" value="InterPro"/>
</dbReference>
<dbReference type="RefSeq" id="WP_281872719.1">
    <property type="nucleotide sequence ID" value="NZ_BSBO01000015.1"/>
</dbReference>
<name>A0A9W6FCI1_9FIRM</name>
<feature type="transmembrane region" description="Helical" evidence="6">
    <location>
        <begin position="166"/>
        <end position="186"/>
    </location>
</feature>
<feature type="transmembrane region" description="Helical" evidence="6">
    <location>
        <begin position="52"/>
        <end position="74"/>
    </location>
</feature>
<feature type="transmembrane region" description="Helical" evidence="6">
    <location>
        <begin position="353"/>
        <end position="374"/>
    </location>
</feature>
<evidence type="ECO:0000256" key="3">
    <source>
        <dbReference type="ARBA" id="ARBA00020268"/>
    </source>
</evidence>
<keyword evidence="6" id="KW-0812">Transmembrane</keyword>
<protein>
    <recommendedName>
        <fullName evidence="3">Probable multidrug resistance protein NorM</fullName>
    </recommendedName>
    <alternativeName>
        <fullName evidence="5">Multidrug-efflux transporter</fullName>
    </alternativeName>
</protein>
<feature type="transmembrane region" description="Helical" evidence="6">
    <location>
        <begin position="198"/>
        <end position="221"/>
    </location>
</feature>
<evidence type="ECO:0000256" key="5">
    <source>
        <dbReference type="ARBA" id="ARBA00031636"/>
    </source>
</evidence>
<keyword evidence="8" id="KW-1185">Reference proteome</keyword>
<reference evidence="7 8" key="1">
    <citation type="journal article" date="2023" name="Int. J. Syst. Evol. Microbiol.">
        <title>Sellimonas catena sp. nov., isolated from human faeces.</title>
        <authorList>
            <person name="Hisatomi A."/>
            <person name="Ohkuma M."/>
            <person name="Sakamoto M."/>
        </authorList>
    </citation>
    <scope>NUCLEOTIDE SEQUENCE [LARGE SCALE GENOMIC DNA]</scope>
    <source>
        <strain evidence="7 8">12EGH17</strain>
    </source>
</reference>
<accession>A0A9W6FCI1</accession>
<dbReference type="EMBL" id="BSBO01000015">
    <property type="protein sequence ID" value="GLG04493.1"/>
    <property type="molecule type" value="Genomic_DNA"/>
</dbReference>
<feature type="transmembrane region" description="Helical" evidence="6">
    <location>
        <begin position="94"/>
        <end position="118"/>
    </location>
</feature>
<feature type="transmembrane region" description="Helical" evidence="6">
    <location>
        <begin position="412"/>
        <end position="428"/>
    </location>
</feature>
<evidence type="ECO:0000313" key="8">
    <source>
        <dbReference type="Proteomes" id="UP001145145"/>
    </source>
</evidence>
<feature type="transmembrane region" description="Helical" evidence="6">
    <location>
        <begin position="276"/>
        <end position="299"/>
    </location>
</feature>
<proteinExistence type="inferred from homology"/>
<dbReference type="InterPro" id="IPR002528">
    <property type="entry name" value="MATE_fam"/>
</dbReference>
<comment type="similarity">
    <text evidence="2">Belongs to the multi antimicrobial extrusion (MATE) (TC 2.A.66.1) family.</text>
</comment>
<feature type="transmembrane region" description="Helical" evidence="6">
    <location>
        <begin position="138"/>
        <end position="159"/>
    </location>
</feature>
<dbReference type="NCBIfam" id="TIGR00797">
    <property type="entry name" value="matE"/>
    <property type="match status" value="1"/>
</dbReference>
<dbReference type="Pfam" id="PF01554">
    <property type="entry name" value="MatE"/>
    <property type="match status" value="2"/>
</dbReference>
<comment type="function">
    <text evidence="1">Multidrug efflux pump.</text>
</comment>
<evidence type="ECO:0000256" key="6">
    <source>
        <dbReference type="SAM" id="Phobius"/>
    </source>
</evidence>
<feature type="transmembrane region" description="Helical" evidence="6">
    <location>
        <begin position="320"/>
        <end position="341"/>
    </location>
</feature>
<dbReference type="Proteomes" id="UP001145145">
    <property type="component" value="Unassembled WGS sequence"/>
</dbReference>
<evidence type="ECO:0000256" key="1">
    <source>
        <dbReference type="ARBA" id="ARBA00003408"/>
    </source>
</evidence>
<dbReference type="GO" id="GO:0005886">
    <property type="term" value="C:plasma membrane"/>
    <property type="evidence" value="ECO:0007669"/>
    <property type="project" value="TreeGrafter"/>
</dbReference>
<dbReference type="GO" id="GO:0015297">
    <property type="term" value="F:antiporter activity"/>
    <property type="evidence" value="ECO:0007669"/>
    <property type="project" value="InterPro"/>
</dbReference>
<evidence type="ECO:0000313" key="7">
    <source>
        <dbReference type="EMBL" id="GLG04493.1"/>
    </source>
</evidence>
<feature type="transmembrane region" description="Helical" evidence="6">
    <location>
        <begin position="242"/>
        <end position="264"/>
    </location>
</feature>
<gene>
    <name evidence="7" type="ORF">Selli1_16670</name>
</gene>
<dbReference type="AlphaFoldDB" id="A0A9W6FCI1"/>
<feature type="transmembrane region" description="Helical" evidence="6">
    <location>
        <begin position="20"/>
        <end position="40"/>
    </location>
</feature>
<keyword evidence="6" id="KW-0472">Membrane</keyword>
<dbReference type="InterPro" id="IPR050222">
    <property type="entry name" value="MATE_MdtK"/>
</dbReference>
<sequence length="440" mass="48563">MNCISKERKSCITELNKMALPLIAGSITSILMGIIDQAFIGHISLEAYAGVGLVYSCINSLVGVLGAFSIVFNICGSNLKGRNDLKGISEEFSLLLILCGGIGFGLFILFNIFCNPILHKGFGLTGKTLQEASEYLRIFSFSIPLNLVIFLYSSVFKIFKKTNHIFATTLFINILGVCLDYILIYGKLGLPAFGAKGAALGSILSLIVYLGIYSYTARHLVQIDLRIPQILKKIKDKIRFSIPFLAQEFMEDILFVVGLNMIVARIGTVELSAYNLILQIISIIQMPMFGYSTATVSLVSEAFGNGSHKKAKQIKNTATLLSLSCFALMFLVLINCDSYIITFISDEAEVVSLAQFCLPAALLAQIFNYGLNIEKSALQSINESRYTLHVTFTINMIILCLCGVLIKNLLMLYVLLGIGYAAVYLILYQRSRRRLNADLR</sequence>
<feature type="transmembrane region" description="Helical" evidence="6">
    <location>
        <begin position="386"/>
        <end position="406"/>
    </location>
</feature>
<keyword evidence="6" id="KW-1133">Transmembrane helix</keyword>
<comment type="caution">
    <text evidence="7">The sequence shown here is derived from an EMBL/GenBank/DDBJ whole genome shotgun (WGS) entry which is preliminary data.</text>
</comment>